<protein>
    <recommendedName>
        <fullName evidence="3">HTH tetR-type domain-containing protein</fullName>
    </recommendedName>
</protein>
<keyword evidence="6" id="KW-1185">Reference proteome</keyword>
<evidence type="ECO:0000313" key="4">
    <source>
        <dbReference type="EMBL" id="OTP99336.1"/>
    </source>
</evidence>
<sequence length="208" mass="23712">MDNQKIVSRQKYTGVKKRTFQHLINTAISILDEGNELTITELADKSGISRATAYRYFPTQNDLISAVVDYSLEPIVHWQSDEQDIGKKVNDFLSFAFTQMIKREGAIRAAMQLSLQQWATERSTLSNSSEKFVRGNHKEVLSNLLKPLQSQLNDELNNKLIYTLSIIFGSQITVLKDVWNLDDSYIVSLSQWIIKAVINQAKQDVSKL</sequence>
<proteinExistence type="predicted"/>
<dbReference type="SUPFAM" id="SSF46689">
    <property type="entry name" value="Homeodomain-like"/>
    <property type="match status" value="1"/>
</dbReference>
<dbReference type="OrthoDB" id="3217159at2"/>
<keyword evidence="1 2" id="KW-0238">DNA-binding</keyword>
<dbReference type="PROSITE" id="PS50977">
    <property type="entry name" value="HTH_TETR_2"/>
    <property type="match status" value="1"/>
</dbReference>
<dbReference type="Pfam" id="PF02796">
    <property type="entry name" value="HTH_7"/>
    <property type="match status" value="1"/>
</dbReference>
<feature type="DNA-binding region" description="H-T-H motif" evidence="2">
    <location>
        <begin position="38"/>
        <end position="57"/>
    </location>
</feature>
<evidence type="ECO:0000313" key="7">
    <source>
        <dbReference type="Proteomes" id="UP000194977"/>
    </source>
</evidence>
<dbReference type="InterPro" id="IPR006120">
    <property type="entry name" value="Resolvase_HTH_dom"/>
</dbReference>
<dbReference type="InterPro" id="IPR001647">
    <property type="entry name" value="HTH_TetR"/>
</dbReference>
<evidence type="ECO:0000313" key="6">
    <source>
        <dbReference type="Proteomes" id="UP000194800"/>
    </source>
</evidence>
<feature type="domain" description="HTH tetR-type" evidence="3">
    <location>
        <begin position="17"/>
        <end position="75"/>
    </location>
</feature>
<accession>A0A242NHC1</accession>
<organism evidence="4 7">
    <name type="scientific">Gilliamella apicola</name>
    <dbReference type="NCBI Taxonomy" id="1196095"/>
    <lineage>
        <taxon>Bacteria</taxon>
        <taxon>Pseudomonadati</taxon>
        <taxon>Pseudomonadota</taxon>
        <taxon>Gammaproteobacteria</taxon>
        <taxon>Orbales</taxon>
        <taxon>Orbaceae</taxon>
        <taxon>Gilliamella</taxon>
    </lineage>
</organism>
<gene>
    <name evidence="5" type="ORF">B6C91_03785</name>
    <name evidence="4" type="ORF">B6D08_08025</name>
</gene>
<reference evidence="6 7" key="1">
    <citation type="submission" date="2017-03" db="EMBL/GenBank/DDBJ databases">
        <title>Comparative genomics of honeybee gut symbionts reveal geographically distinct and subgroup specific antibiotic resistance.</title>
        <authorList>
            <person name="Ludvigsen J."/>
            <person name="Porcellato D."/>
            <person name="Labee-Lund T.M."/>
            <person name="Amdam G.V."/>
            <person name="Rudi K."/>
        </authorList>
    </citation>
    <scope>NUCLEOTIDE SEQUENCE [LARGE SCALE GENOMIC DNA]</scope>
    <source>
        <strain evidence="4 7">A-7-12</strain>
        <strain evidence="5 6">A-9-12</strain>
    </source>
</reference>
<dbReference type="Proteomes" id="UP000194977">
    <property type="component" value="Unassembled WGS sequence"/>
</dbReference>
<dbReference type="Proteomes" id="UP000194800">
    <property type="component" value="Unassembled WGS sequence"/>
</dbReference>
<dbReference type="GO" id="GO:0000150">
    <property type="term" value="F:DNA strand exchange activity"/>
    <property type="evidence" value="ECO:0007669"/>
    <property type="project" value="InterPro"/>
</dbReference>
<name>A0A242NHC1_9GAMM</name>
<evidence type="ECO:0000256" key="1">
    <source>
        <dbReference type="ARBA" id="ARBA00023125"/>
    </source>
</evidence>
<dbReference type="EMBL" id="NART01000010">
    <property type="protein sequence ID" value="OTQ11010.1"/>
    <property type="molecule type" value="Genomic_DNA"/>
</dbReference>
<dbReference type="RefSeq" id="WP_086271737.1">
    <property type="nucleotide sequence ID" value="NZ_CAMLAF010000012.1"/>
</dbReference>
<dbReference type="GO" id="GO:0003677">
    <property type="term" value="F:DNA binding"/>
    <property type="evidence" value="ECO:0007669"/>
    <property type="project" value="UniProtKB-UniRule"/>
</dbReference>
<dbReference type="EMBL" id="NARP01000018">
    <property type="protein sequence ID" value="OTP99336.1"/>
    <property type="molecule type" value="Genomic_DNA"/>
</dbReference>
<evidence type="ECO:0000256" key="2">
    <source>
        <dbReference type="PROSITE-ProRule" id="PRU00335"/>
    </source>
</evidence>
<evidence type="ECO:0000259" key="3">
    <source>
        <dbReference type="PROSITE" id="PS50977"/>
    </source>
</evidence>
<comment type="caution">
    <text evidence="4">The sequence shown here is derived from an EMBL/GenBank/DDBJ whole genome shotgun (WGS) entry which is preliminary data.</text>
</comment>
<dbReference type="Gene3D" id="1.10.357.10">
    <property type="entry name" value="Tetracycline Repressor, domain 2"/>
    <property type="match status" value="1"/>
</dbReference>
<dbReference type="AlphaFoldDB" id="A0A242NHC1"/>
<dbReference type="InterPro" id="IPR009057">
    <property type="entry name" value="Homeodomain-like_sf"/>
</dbReference>
<evidence type="ECO:0000313" key="5">
    <source>
        <dbReference type="EMBL" id="OTQ11010.1"/>
    </source>
</evidence>